<protein>
    <submittedName>
        <fullName evidence="2">Uncharacterized protein</fullName>
    </submittedName>
</protein>
<keyword evidence="3" id="KW-1185">Reference proteome</keyword>
<evidence type="ECO:0000313" key="3">
    <source>
        <dbReference type="Proteomes" id="UP000756387"/>
    </source>
</evidence>
<gene>
    <name evidence="2" type="ORF">IEQ44_14750</name>
</gene>
<reference evidence="2 3" key="1">
    <citation type="submission" date="2020-10" db="EMBL/GenBank/DDBJ databases">
        <title>Nocardioides sp. isolated from sludge.</title>
        <authorList>
            <person name="Zhang X."/>
        </authorList>
    </citation>
    <scope>NUCLEOTIDE SEQUENCE [LARGE SCALE GENOMIC DNA]</scope>
    <source>
        <strain evidence="2 3">Y6</strain>
    </source>
</reference>
<evidence type="ECO:0000256" key="1">
    <source>
        <dbReference type="SAM" id="Phobius"/>
    </source>
</evidence>
<keyword evidence="1" id="KW-1133">Transmembrane helix</keyword>
<dbReference type="RefSeq" id="WP_193639231.1">
    <property type="nucleotide sequence ID" value="NZ_JADCSA010000018.1"/>
</dbReference>
<name>A0ABR9RXH8_9ACTN</name>
<accession>A0ABR9RXH8</accession>
<keyword evidence="1" id="KW-0812">Transmembrane</keyword>
<comment type="caution">
    <text evidence="2">The sequence shown here is derived from an EMBL/GenBank/DDBJ whole genome shotgun (WGS) entry which is preliminary data.</text>
</comment>
<organism evidence="2 3">
    <name type="scientific">Nocardioides malaquae</name>
    <dbReference type="NCBI Taxonomy" id="2773426"/>
    <lineage>
        <taxon>Bacteria</taxon>
        <taxon>Bacillati</taxon>
        <taxon>Actinomycetota</taxon>
        <taxon>Actinomycetes</taxon>
        <taxon>Propionibacteriales</taxon>
        <taxon>Nocardioidaceae</taxon>
        <taxon>Nocardioides</taxon>
    </lineage>
</organism>
<keyword evidence="1" id="KW-0472">Membrane</keyword>
<feature type="transmembrane region" description="Helical" evidence="1">
    <location>
        <begin position="20"/>
        <end position="39"/>
    </location>
</feature>
<dbReference type="Proteomes" id="UP000756387">
    <property type="component" value="Unassembled WGS sequence"/>
</dbReference>
<proteinExistence type="predicted"/>
<dbReference type="EMBL" id="JADCSA010000018">
    <property type="protein sequence ID" value="MBE7325907.1"/>
    <property type="molecule type" value="Genomic_DNA"/>
</dbReference>
<sequence length="261" mass="27516">MNIEPAHRNAEQWPPLHPAYTFVTAIVLGVAALVAPAWLAHANPTGLEVVDGVVVHEADAPGAKLRAGSYVGGMLAVAGVKPGSDRTRRFVVGLHFVCVEEGHEAELRAVRAVPREGTPEIPSSGVVRRLAANSVAPDAMRLAVGTAWGDPTKAADDLGTWHDLAGAEVTGICASGDFYDFDAFEAGGEEVVAVLEVGQEGIDVERFELETLVDGRPHRLLIDADVAVCGTQVRGDISDDEPGVTTHECDVFDRDRAGRSG</sequence>
<evidence type="ECO:0000313" key="2">
    <source>
        <dbReference type="EMBL" id="MBE7325907.1"/>
    </source>
</evidence>